<keyword evidence="3" id="KW-1185">Reference proteome</keyword>
<dbReference type="Proteomes" id="UP000551758">
    <property type="component" value="Unassembled WGS sequence"/>
</dbReference>
<feature type="region of interest" description="Disordered" evidence="1">
    <location>
        <begin position="1"/>
        <end position="21"/>
    </location>
</feature>
<evidence type="ECO:0000313" key="3">
    <source>
        <dbReference type="Proteomes" id="UP000551758"/>
    </source>
</evidence>
<reference evidence="2 3" key="1">
    <citation type="journal article" date="2020" name="Mol. Biol. Evol.">
        <title>Interspecific Gene Flow and the Evolution of Specialization in Black and White Rhinoceros.</title>
        <authorList>
            <person name="Moodley Y."/>
            <person name="Westbury M.V."/>
            <person name="Russo I.M."/>
            <person name="Gopalakrishnan S."/>
            <person name="Rakotoarivelo A."/>
            <person name="Olsen R.A."/>
            <person name="Prost S."/>
            <person name="Tunstall T."/>
            <person name="Ryder O.A."/>
            <person name="Dalen L."/>
            <person name="Bruford M.W."/>
        </authorList>
    </citation>
    <scope>NUCLEOTIDE SEQUENCE [LARGE SCALE GENOMIC DNA]</scope>
    <source>
        <strain evidence="2">SBR-YM</strain>
        <tissue evidence="2">Skin</tissue>
    </source>
</reference>
<accession>A0A7J7F6U8</accession>
<comment type="caution">
    <text evidence="2">The sequence shown here is derived from an EMBL/GenBank/DDBJ whole genome shotgun (WGS) entry which is preliminary data.</text>
</comment>
<gene>
    <name evidence="2" type="ORF">HPG69_008143</name>
</gene>
<evidence type="ECO:0000256" key="1">
    <source>
        <dbReference type="SAM" id="MobiDB-lite"/>
    </source>
</evidence>
<organism evidence="2 3">
    <name type="scientific">Diceros bicornis minor</name>
    <name type="common">South-central black rhinoceros</name>
    <dbReference type="NCBI Taxonomy" id="77932"/>
    <lineage>
        <taxon>Eukaryota</taxon>
        <taxon>Metazoa</taxon>
        <taxon>Chordata</taxon>
        <taxon>Craniata</taxon>
        <taxon>Vertebrata</taxon>
        <taxon>Euteleostomi</taxon>
        <taxon>Mammalia</taxon>
        <taxon>Eutheria</taxon>
        <taxon>Laurasiatheria</taxon>
        <taxon>Perissodactyla</taxon>
        <taxon>Rhinocerotidae</taxon>
        <taxon>Diceros</taxon>
    </lineage>
</organism>
<sequence length="57" mass="6744">MSCPLLRPENGRHPRTPTLNNSRIHTTRIILQTMLRNLRVKSQLHTHCSRISRIKIF</sequence>
<protein>
    <submittedName>
        <fullName evidence="2">Uncharacterized protein</fullName>
    </submittedName>
</protein>
<name>A0A7J7F6U8_DICBM</name>
<proteinExistence type="predicted"/>
<evidence type="ECO:0000313" key="2">
    <source>
        <dbReference type="EMBL" id="KAF5923780.1"/>
    </source>
</evidence>
<dbReference type="AlphaFoldDB" id="A0A7J7F6U8"/>
<dbReference type="EMBL" id="JACDTQ010001135">
    <property type="protein sequence ID" value="KAF5923780.1"/>
    <property type="molecule type" value="Genomic_DNA"/>
</dbReference>